<accession>A0ABT9Q2S3</accession>
<proteinExistence type="predicted"/>
<name>A0ABT9Q2S3_9HYPH</name>
<feature type="transmembrane region" description="Helical" evidence="2">
    <location>
        <begin position="35"/>
        <end position="53"/>
    </location>
</feature>
<evidence type="ECO:0000256" key="2">
    <source>
        <dbReference type="SAM" id="Phobius"/>
    </source>
</evidence>
<evidence type="ECO:0000256" key="1">
    <source>
        <dbReference type="SAM" id="MobiDB-lite"/>
    </source>
</evidence>
<keyword evidence="2" id="KW-0472">Membrane</keyword>
<dbReference type="EMBL" id="JAUSRF010000038">
    <property type="protein sequence ID" value="MDP9840755.1"/>
    <property type="molecule type" value="Genomic_DNA"/>
</dbReference>
<feature type="region of interest" description="Disordered" evidence="1">
    <location>
        <begin position="1"/>
        <end position="33"/>
    </location>
</feature>
<evidence type="ECO:0000313" key="3">
    <source>
        <dbReference type="EMBL" id="MDP9840755.1"/>
    </source>
</evidence>
<sequence>MPQQEQDPFGSADPTTEYEREGKPGGKAGSSKTKLAVGVAAVSLTLFLSWLYITPFDADPAPEGTAPVAAPGVKSP</sequence>
<keyword evidence="4" id="KW-1185">Reference proteome</keyword>
<protein>
    <submittedName>
        <fullName evidence="3">Uncharacterized protein</fullName>
    </submittedName>
</protein>
<organism evidence="3 4">
    <name type="scientific">Neorhizobium huautlense</name>
    <dbReference type="NCBI Taxonomy" id="67774"/>
    <lineage>
        <taxon>Bacteria</taxon>
        <taxon>Pseudomonadati</taxon>
        <taxon>Pseudomonadota</taxon>
        <taxon>Alphaproteobacteria</taxon>
        <taxon>Hyphomicrobiales</taxon>
        <taxon>Rhizobiaceae</taxon>
        <taxon>Rhizobium/Agrobacterium group</taxon>
        <taxon>Neorhizobium</taxon>
    </lineage>
</organism>
<dbReference type="Proteomes" id="UP001241472">
    <property type="component" value="Unassembled WGS sequence"/>
</dbReference>
<comment type="caution">
    <text evidence="3">The sequence shown here is derived from an EMBL/GenBank/DDBJ whole genome shotgun (WGS) entry which is preliminary data.</text>
</comment>
<keyword evidence="2" id="KW-1133">Transmembrane helix</keyword>
<reference evidence="3 4" key="1">
    <citation type="submission" date="2023-07" db="EMBL/GenBank/DDBJ databases">
        <title>Sorghum-associated microbial communities from plants grown in Nebraska, USA.</title>
        <authorList>
            <person name="Schachtman D."/>
        </authorList>
    </citation>
    <scope>NUCLEOTIDE SEQUENCE [LARGE SCALE GENOMIC DNA]</scope>
    <source>
        <strain evidence="3 4">DS1307</strain>
    </source>
</reference>
<keyword evidence="2" id="KW-0812">Transmembrane</keyword>
<evidence type="ECO:0000313" key="4">
    <source>
        <dbReference type="Proteomes" id="UP001241472"/>
    </source>
</evidence>
<gene>
    <name evidence="3" type="ORF">J2T09_005543</name>
</gene>